<dbReference type="EMBL" id="JACEIK010000130">
    <property type="protein sequence ID" value="MCD7450398.1"/>
    <property type="molecule type" value="Genomic_DNA"/>
</dbReference>
<evidence type="ECO:0000313" key="2">
    <source>
        <dbReference type="EMBL" id="MCD7450398.1"/>
    </source>
</evidence>
<organism evidence="2 3">
    <name type="scientific">Datura stramonium</name>
    <name type="common">Jimsonweed</name>
    <name type="synonym">Common thornapple</name>
    <dbReference type="NCBI Taxonomy" id="4076"/>
    <lineage>
        <taxon>Eukaryota</taxon>
        <taxon>Viridiplantae</taxon>
        <taxon>Streptophyta</taxon>
        <taxon>Embryophyta</taxon>
        <taxon>Tracheophyta</taxon>
        <taxon>Spermatophyta</taxon>
        <taxon>Magnoliopsida</taxon>
        <taxon>eudicotyledons</taxon>
        <taxon>Gunneridae</taxon>
        <taxon>Pentapetalae</taxon>
        <taxon>asterids</taxon>
        <taxon>lamiids</taxon>
        <taxon>Solanales</taxon>
        <taxon>Solanaceae</taxon>
        <taxon>Solanoideae</taxon>
        <taxon>Datureae</taxon>
        <taxon>Datura</taxon>
    </lineage>
</organism>
<protein>
    <submittedName>
        <fullName evidence="2">Uncharacterized protein</fullName>
    </submittedName>
</protein>
<evidence type="ECO:0000256" key="1">
    <source>
        <dbReference type="SAM" id="MobiDB-lite"/>
    </source>
</evidence>
<dbReference type="Proteomes" id="UP000823775">
    <property type="component" value="Unassembled WGS sequence"/>
</dbReference>
<evidence type="ECO:0000313" key="3">
    <source>
        <dbReference type="Proteomes" id="UP000823775"/>
    </source>
</evidence>
<proteinExistence type="predicted"/>
<name>A0ABS8RUM3_DATST</name>
<accession>A0ABS8RUM3</accession>
<feature type="region of interest" description="Disordered" evidence="1">
    <location>
        <begin position="1"/>
        <end position="37"/>
    </location>
</feature>
<gene>
    <name evidence="2" type="ORF">HAX54_006031</name>
</gene>
<reference evidence="2 3" key="1">
    <citation type="journal article" date="2021" name="BMC Genomics">
        <title>Datura genome reveals duplications of psychoactive alkaloid biosynthetic genes and high mutation rate following tissue culture.</title>
        <authorList>
            <person name="Rajewski A."/>
            <person name="Carter-House D."/>
            <person name="Stajich J."/>
            <person name="Litt A."/>
        </authorList>
    </citation>
    <scope>NUCLEOTIDE SEQUENCE [LARGE SCALE GENOMIC DNA]</scope>
    <source>
        <strain evidence="2">AR-01</strain>
    </source>
</reference>
<feature type="compositionally biased region" description="Low complexity" evidence="1">
    <location>
        <begin position="21"/>
        <end position="34"/>
    </location>
</feature>
<keyword evidence="3" id="KW-1185">Reference proteome</keyword>
<comment type="caution">
    <text evidence="2">The sequence shown here is derived from an EMBL/GenBank/DDBJ whole genome shotgun (WGS) entry which is preliminary data.</text>
</comment>
<sequence>MPFCSGKSKPPTSINEDGITSAASSSNESNVSQEQHWKCLKKKPKELSDKHSEFTDLDSISIDIAIFVDGAAGLTMPLIELVNQDISSDVFGDDMCEHCITSLNPPSVAKNPHLPLDEVKVESSKILKELEKGVSLILKGLRSPTSKKITRDSHQEFLSSTKQRLHTVNEEKIKVDKHLGELQKSSQELKKS</sequence>